<dbReference type="Proteomes" id="UP000887540">
    <property type="component" value="Unplaced"/>
</dbReference>
<evidence type="ECO:0000256" key="1">
    <source>
        <dbReference type="SAM" id="SignalP"/>
    </source>
</evidence>
<dbReference type="WBParaSite" id="ACRNAN_scaffold7201.g15902.t1">
    <property type="protein sequence ID" value="ACRNAN_scaffold7201.g15902.t1"/>
    <property type="gene ID" value="ACRNAN_scaffold7201.g15902"/>
</dbReference>
<reference evidence="3" key="1">
    <citation type="submission" date="2022-11" db="UniProtKB">
        <authorList>
            <consortium name="WormBaseParasite"/>
        </authorList>
    </citation>
    <scope>IDENTIFICATION</scope>
</reference>
<keyword evidence="2" id="KW-1185">Reference proteome</keyword>
<organism evidence="2 3">
    <name type="scientific">Acrobeloides nanus</name>
    <dbReference type="NCBI Taxonomy" id="290746"/>
    <lineage>
        <taxon>Eukaryota</taxon>
        <taxon>Metazoa</taxon>
        <taxon>Ecdysozoa</taxon>
        <taxon>Nematoda</taxon>
        <taxon>Chromadorea</taxon>
        <taxon>Rhabditida</taxon>
        <taxon>Tylenchina</taxon>
        <taxon>Cephalobomorpha</taxon>
        <taxon>Cephaloboidea</taxon>
        <taxon>Cephalobidae</taxon>
        <taxon>Acrobeloides</taxon>
    </lineage>
</organism>
<name>A0A914ED46_9BILA</name>
<feature type="signal peptide" evidence="1">
    <location>
        <begin position="1"/>
        <end position="20"/>
    </location>
</feature>
<feature type="chain" id="PRO_5037432959" evidence="1">
    <location>
        <begin position="21"/>
        <end position="69"/>
    </location>
</feature>
<dbReference type="AlphaFoldDB" id="A0A914ED46"/>
<keyword evidence="1" id="KW-0732">Signal</keyword>
<evidence type="ECO:0000313" key="3">
    <source>
        <dbReference type="WBParaSite" id="ACRNAN_scaffold7201.g15902.t1"/>
    </source>
</evidence>
<accession>A0A914ED46</accession>
<sequence length="69" mass="7654">MGIRKFAFLILLINIGYCLSSKKNVLPSISNYPNGTPCSNDTSTAWVNIILLIDVSAHMGQAKLRQVRF</sequence>
<protein>
    <submittedName>
        <fullName evidence="3">VWFA domain-containing protein</fullName>
    </submittedName>
</protein>
<evidence type="ECO:0000313" key="2">
    <source>
        <dbReference type="Proteomes" id="UP000887540"/>
    </source>
</evidence>
<proteinExistence type="predicted"/>